<sequence length="448" mass="48191">MRCLLSSYGIDRPTTVRKLALGVGMKGSDGLGAICLSNLVPRLGPAPHPFYVVGHNPNTIDDVHSALDAGANAIEPDVNVYEDSPRELCISETGKLDTDKGGDASAPSLGDFLDALHIIAQSRPELALVVFDCKPKVATAEHGVTLLNEVRRRLTFDTDVNVIISVSDRTEKAIFDRISGMSPCPPGMLLLGPREGLMCDGDNDPGAVSELFTEKSVGNQCYGNGVAWYFHDPDFSPHLRPSIERACGLKAANGRIKFIYTWSLGDATAMREAMRIGVDGVIPGIQPAAFDKGAVSELRMVMAEPEFRPLYRLADRGDNPFAPANTAYALMVQTGNISGAGTDANVRFTLSGTFGSSSKSVDTSLRGSVFGGTPGRMERGSLDYVTLPSQDLGSLTAITVQRDDQGWGPDWYLDNVMVLSLYCDPRVARFGRWIDSTSPFTQTLVPLP</sequence>
<dbReference type="Proteomes" id="UP000620075">
    <property type="component" value="Unassembled WGS sequence"/>
</dbReference>
<dbReference type="AlphaFoldDB" id="A0A934NG95"/>
<accession>A0A934NG95</accession>
<organism evidence="2 3">
    <name type="scientific">Candidatus Dormiibacter inghamiae</name>
    <dbReference type="NCBI Taxonomy" id="3127013"/>
    <lineage>
        <taxon>Bacteria</taxon>
        <taxon>Bacillati</taxon>
        <taxon>Candidatus Dormiibacterota</taxon>
        <taxon>Candidatus Dormibacteria</taxon>
        <taxon>Candidatus Dormibacterales</taxon>
        <taxon>Candidatus Dormibacteraceae</taxon>
        <taxon>Candidatus Dormiibacter</taxon>
    </lineage>
</organism>
<dbReference type="PANTHER" id="PTHR45901">
    <property type="entry name" value="PROTEIN CBG12474"/>
    <property type="match status" value="1"/>
</dbReference>
<feature type="domain" description="PLAT" evidence="1">
    <location>
        <begin position="326"/>
        <end position="448"/>
    </location>
</feature>
<proteinExistence type="predicted"/>
<dbReference type="InterPro" id="IPR017946">
    <property type="entry name" value="PLC-like_Pdiesterase_TIM-brl"/>
</dbReference>
<dbReference type="SUPFAM" id="SSF51695">
    <property type="entry name" value="PLC-like phosphodiesterases"/>
    <property type="match status" value="1"/>
</dbReference>
<dbReference type="SUPFAM" id="SSF49723">
    <property type="entry name" value="Lipase/lipooxygenase domain (PLAT/LH2 domain)"/>
    <property type="match status" value="1"/>
</dbReference>
<dbReference type="EMBL" id="JAEKNQ010000009">
    <property type="protein sequence ID" value="MBJ7601837.1"/>
    <property type="molecule type" value="Genomic_DNA"/>
</dbReference>
<reference evidence="2 3" key="1">
    <citation type="submission" date="2020-10" db="EMBL/GenBank/DDBJ databases">
        <title>Ca. Dormibacterota MAGs.</title>
        <authorList>
            <person name="Montgomery K."/>
        </authorList>
    </citation>
    <scope>NUCLEOTIDE SEQUENCE [LARGE SCALE GENOMIC DNA]</scope>
    <source>
        <strain evidence="2">SC8811_S16_3</strain>
    </source>
</reference>
<name>A0A934NG95_9BACT</name>
<dbReference type="InterPro" id="IPR001024">
    <property type="entry name" value="PLAT/LH2_dom"/>
</dbReference>
<gene>
    <name evidence="2" type="ORF">JF888_01355</name>
</gene>
<protein>
    <recommendedName>
        <fullName evidence="1">PLAT domain-containing protein</fullName>
    </recommendedName>
</protein>
<dbReference type="Gene3D" id="2.60.60.20">
    <property type="entry name" value="PLAT/LH2 domain"/>
    <property type="match status" value="1"/>
</dbReference>
<dbReference type="GO" id="GO:0006629">
    <property type="term" value="P:lipid metabolic process"/>
    <property type="evidence" value="ECO:0007669"/>
    <property type="project" value="InterPro"/>
</dbReference>
<evidence type="ECO:0000313" key="2">
    <source>
        <dbReference type="EMBL" id="MBJ7601837.1"/>
    </source>
</evidence>
<dbReference type="GO" id="GO:0008081">
    <property type="term" value="F:phosphoric diester hydrolase activity"/>
    <property type="evidence" value="ECO:0007669"/>
    <property type="project" value="InterPro"/>
</dbReference>
<dbReference type="Pfam" id="PF01477">
    <property type="entry name" value="PLAT"/>
    <property type="match status" value="1"/>
</dbReference>
<dbReference type="RefSeq" id="WP_338176208.1">
    <property type="nucleotide sequence ID" value="NZ_JAEKNQ010000009.1"/>
</dbReference>
<comment type="caution">
    <text evidence="2">The sequence shown here is derived from an EMBL/GenBank/DDBJ whole genome shotgun (WGS) entry which is preliminary data.</text>
</comment>
<dbReference type="PROSITE" id="PS50095">
    <property type="entry name" value="PLAT"/>
    <property type="match status" value="1"/>
</dbReference>
<evidence type="ECO:0000313" key="3">
    <source>
        <dbReference type="Proteomes" id="UP000620075"/>
    </source>
</evidence>
<evidence type="ECO:0000259" key="1">
    <source>
        <dbReference type="PROSITE" id="PS50095"/>
    </source>
</evidence>
<dbReference type="InterPro" id="IPR052970">
    <property type="entry name" value="Inner_ear_hair_cell_LOXHD"/>
</dbReference>
<dbReference type="PANTHER" id="PTHR45901:SF3">
    <property type="entry name" value="LIPOXYGENASE HOMOLOGY DOMAIN-CONTAINING PROTEIN 1"/>
    <property type="match status" value="1"/>
</dbReference>
<dbReference type="Gene3D" id="3.20.20.190">
    <property type="entry name" value="Phosphatidylinositol (PI) phosphodiesterase"/>
    <property type="match status" value="1"/>
</dbReference>
<dbReference type="InterPro" id="IPR036392">
    <property type="entry name" value="PLAT/LH2_dom_sf"/>
</dbReference>